<keyword evidence="2" id="KW-0472">Membrane</keyword>
<feature type="transmembrane region" description="Helical" evidence="2">
    <location>
        <begin position="235"/>
        <end position="253"/>
    </location>
</feature>
<feature type="domain" description="DUF6535" evidence="3">
    <location>
        <begin position="125"/>
        <end position="316"/>
    </location>
</feature>
<accession>A0AAW0CXB1</accession>
<feature type="region of interest" description="Disordered" evidence="1">
    <location>
        <begin position="769"/>
        <end position="815"/>
    </location>
</feature>
<keyword evidence="5" id="KW-1185">Reference proteome</keyword>
<sequence>MELTNNMVIQDKYHRDSEKPIENVYLACVWVVCPQDDPSKADVLEFNCLSPPTKPQRCPLLGGQPALGFTSSDRASKKRLRNATLYSWGKLLDKVTKYASGAQGFTRSGRASKKKRPRDATSYSWGKLLDEVTKYDDDMVKNWKEDIDMVLVFVSRYHPSDHNSKHLWHIKKAGLFSAVVTAFVIESYKWLQEDPADATVVLLGQILHELNSSRAAASEPPPFQPDASALRINCFWLISLVLSLTSGLFGLLCKQWLREHQRDTPTRTPQEALALRQLRRDSFEKWGVSTFLSTLPILLEIALLFFFVGLLDLLWTKHPIPFTFCLTVVSSSVGLYFFTTVILTWTAPGQQAKNILDARFEELSYQYICPYKSPQAWAVYWISRKLVRILTPRAIIDTLQRLVPMNNALGNYVQALWENIETPAPSWSEFDLRTIRQFDQDFSIPLPPTTRHLKLYELCAIEWAINVFCDTPSMAIHLQRILQSIPAFAARSVVFRQWDVAVLQDPWMTADIAHWLKHPDLPTPSLRCPQRTQLFFYQYYWTSLVDGLVSSKSDLSTWMERLIKSINQADLRHPSHPRFAIPFVEVAAPLWTHKQVSIRKRSMDLLPMFKASWEACQGYDEKQHDKERIAFLRLLMDHLGDQNQSSELLTNPKGQEFIQNINERIIEWWQVHRDFTIGVRWPEIIKRVREAGKLPDTYFSPFPETMPEIGQEHLDIVTDLNQAAAVTIYSDSLSIVQGLSDIDINQQSTGTAPAGAALNTPSVMSQRKSYLDSTAGCRSGQNVGAQDTETSKHKSLRLGMTRLRSGSSRNQDNQR</sequence>
<feature type="transmembrane region" description="Helical" evidence="2">
    <location>
        <begin position="286"/>
        <end position="308"/>
    </location>
</feature>
<reference evidence="4 5" key="1">
    <citation type="submission" date="2024-01" db="EMBL/GenBank/DDBJ databases">
        <title>A draft genome for a cacao thread blight-causing isolate of Paramarasmius palmivorus.</title>
        <authorList>
            <person name="Baruah I.K."/>
            <person name="Bukari Y."/>
            <person name="Amoako-Attah I."/>
            <person name="Meinhardt L.W."/>
            <person name="Bailey B.A."/>
            <person name="Cohen S.P."/>
        </authorList>
    </citation>
    <scope>NUCLEOTIDE SEQUENCE [LARGE SCALE GENOMIC DNA]</scope>
    <source>
        <strain evidence="4 5">GH-12</strain>
    </source>
</reference>
<dbReference type="Proteomes" id="UP001383192">
    <property type="component" value="Unassembled WGS sequence"/>
</dbReference>
<proteinExistence type="predicted"/>
<dbReference type="Pfam" id="PF20153">
    <property type="entry name" value="DUF6535"/>
    <property type="match status" value="1"/>
</dbReference>
<dbReference type="EMBL" id="JAYKXP010000027">
    <property type="protein sequence ID" value="KAK7043866.1"/>
    <property type="molecule type" value="Genomic_DNA"/>
</dbReference>
<dbReference type="InterPro" id="IPR045338">
    <property type="entry name" value="DUF6535"/>
</dbReference>
<gene>
    <name evidence="4" type="ORF">VNI00_008032</name>
</gene>
<evidence type="ECO:0000259" key="3">
    <source>
        <dbReference type="Pfam" id="PF20153"/>
    </source>
</evidence>
<feature type="compositionally biased region" description="Polar residues" evidence="1">
    <location>
        <begin position="804"/>
        <end position="815"/>
    </location>
</feature>
<evidence type="ECO:0000256" key="2">
    <source>
        <dbReference type="SAM" id="Phobius"/>
    </source>
</evidence>
<organism evidence="4 5">
    <name type="scientific">Paramarasmius palmivorus</name>
    <dbReference type="NCBI Taxonomy" id="297713"/>
    <lineage>
        <taxon>Eukaryota</taxon>
        <taxon>Fungi</taxon>
        <taxon>Dikarya</taxon>
        <taxon>Basidiomycota</taxon>
        <taxon>Agaricomycotina</taxon>
        <taxon>Agaricomycetes</taxon>
        <taxon>Agaricomycetidae</taxon>
        <taxon>Agaricales</taxon>
        <taxon>Marasmiineae</taxon>
        <taxon>Marasmiaceae</taxon>
        <taxon>Paramarasmius</taxon>
    </lineage>
</organism>
<keyword evidence="2" id="KW-0812">Transmembrane</keyword>
<evidence type="ECO:0000256" key="1">
    <source>
        <dbReference type="SAM" id="MobiDB-lite"/>
    </source>
</evidence>
<comment type="caution">
    <text evidence="4">The sequence shown here is derived from an EMBL/GenBank/DDBJ whole genome shotgun (WGS) entry which is preliminary data.</text>
</comment>
<evidence type="ECO:0000313" key="4">
    <source>
        <dbReference type="EMBL" id="KAK7043866.1"/>
    </source>
</evidence>
<evidence type="ECO:0000313" key="5">
    <source>
        <dbReference type="Proteomes" id="UP001383192"/>
    </source>
</evidence>
<dbReference type="AlphaFoldDB" id="A0AAW0CXB1"/>
<protein>
    <recommendedName>
        <fullName evidence="3">DUF6535 domain-containing protein</fullName>
    </recommendedName>
</protein>
<feature type="transmembrane region" description="Helical" evidence="2">
    <location>
        <begin position="320"/>
        <end position="345"/>
    </location>
</feature>
<keyword evidence="2" id="KW-1133">Transmembrane helix</keyword>
<name>A0AAW0CXB1_9AGAR</name>
<feature type="compositionally biased region" description="Polar residues" evidence="1">
    <location>
        <begin position="779"/>
        <end position="788"/>
    </location>
</feature>